<protein>
    <submittedName>
        <fullName evidence="1">Uncharacterized protein</fullName>
    </submittedName>
</protein>
<dbReference type="AlphaFoldDB" id="A0A544VRV6"/>
<dbReference type="Proteomes" id="UP000315759">
    <property type="component" value="Unassembled WGS sequence"/>
</dbReference>
<reference evidence="1 2" key="1">
    <citation type="submission" date="2018-10" db="EMBL/GenBank/DDBJ databases">
        <title>Draft genome of Mycobacterium hodleri strain B.</title>
        <authorList>
            <person name="Amande T.J."/>
            <person name="Mcgenity T.J."/>
        </authorList>
    </citation>
    <scope>NUCLEOTIDE SEQUENCE [LARGE SCALE GENOMIC DNA]</scope>
    <source>
        <strain evidence="1 2">B</strain>
    </source>
</reference>
<dbReference type="RefSeq" id="WP_142555719.1">
    <property type="nucleotide sequence ID" value="NZ_VIFX01000062.1"/>
</dbReference>
<comment type="caution">
    <text evidence="1">The sequence shown here is derived from an EMBL/GenBank/DDBJ whole genome shotgun (WGS) entry which is preliminary data.</text>
</comment>
<name>A0A544VRV6_9MYCO</name>
<accession>A0A544VRV6</accession>
<sequence length="149" mass="17211">MTINQEIHQVPAAQMRTEAVRVLHELNESTKAQQAFLNSCGDATWISDDERRAIRWLLSALVEHRRRVRITARMWRTLSPAESVGSELVSDTAELLDESRYFAPFIDQWRSAVIGQTRLERKRFWRNMIELAEQNLGDRDTAETRASAG</sequence>
<keyword evidence="2" id="KW-1185">Reference proteome</keyword>
<proteinExistence type="predicted"/>
<gene>
    <name evidence="1" type="ORF">D8S82_30740</name>
</gene>
<dbReference type="EMBL" id="VIFX01000062">
    <property type="protein sequence ID" value="TQR82723.1"/>
    <property type="molecule type" value="Genomic_DNA"/>
</dbReference>
<evidence type="ECO:0000313" key="2">
    <source>
        <dbReference type="Proteomes" id="UP000315759"/>
    </source>
</evidence>
<evidence type="ECO:0000313" key="1">
    <source>
        <dbReference type="EMBL" id="TQR82723.1"/>
    </source>
</evidence>
<organism evidence="1 2">
    <name type="scientific">Mycolicibacterium hodleri</name>
    <dbReference type="NCBI Taxonomy" id="49897"/>
    <lineage>
        <taxon>Bacteria</taxon>
        <taxon>Bacillati</taxon>
        <taxon>Actinomycetota</taxon>
        <taxon>Actinomycetes</taxon>
        <taxon>Mycobacteriales</taxon>
        <taxon>Mycobacteriaceae</taxon>
        <taxon>Mycolicibacterium</taxon>
    </lineage>
</organism>